<keyword evidence="4" id="KW-1185">Reference proteome</keyword>
<accession>X6M1Z2</accession>
<feature type="non-terminal residue" evidence="3">
    <location>
        <position position="509"/>
    </location>
</feature>
<dbReference type="AlphaFoldDB" id="X6M1Z2"/>
<name>X6M1Z2_RETFI</name>
<dbReference type="Proteomes" id="UP000023152">
    <property type="component" value="Unassembled WGS sequence"/>
</dbReference>
<dbReference type="Gene3D" id="1.25.40.1050">
    <property type="match status" value="1"/>
</dbReference>
<evidence type="ECO:0000259" key="1">
    <source>
        <dbReference type="Pfam" id="PF17846"/>
    </source>
</evidence>
<evidence type="ECO:0000313" key="3">
    <source>
        <dbReference type="EMBL" id="ETO07874.1"/>
    </source>
</evidence>
<dbReference type="InterPro" id="IPR027073">
    <property type="entry name" value="5_3_exoribonuclease"/>
</dbReference>
<sequence>MYVYMYCGDAFLNEKKNTCLSICLQIDYLTHSGKLMIKSVILFFQELAKSENEQLTEQLNKLKKHWKHPFHPIVDPNIRKPTPQQLQAELKLLTGSKKEDATENETNFKDYYYKQRWPLDEVNTAEDRVKICRDYLTGIQWVLDYYYQGVPSWGWYYPHHYAPLISDMALVGEHFHCQFSLGEPYLPFEQLLAVLPIASSYVLPASFQSLMTHPESLISDMYPVDFTVNMDYATNPWEGVVLLPYIDEQKLKKAVATVDPNLLTDQCETQTNKKEEEKLRNGRGCTYMYRYDPEKAKAKIKTRIKGPRSFGSIIDVVSVSTFVEPPIQVNQGKFLPKPCRGSATPIPGFPQLHILDCTAQLQKIGCQIFGTKSKFETLVLAVENELEKLNDDENHKDLEKKTQNFLTQNETCFVDWPYLREAQVIGAETLRRQFWYDEQKGAIDTKETSSQQYNLFLEEAAQLRQKYLNTYGLDVGAIHVIIHVRPLHALSRPHPRSRTQSKKQPLPFK</sequence>
<feature type="domain" description="5'-3' exoribonuclease 1 D1" evidence="2">
    <location>
        <begin position="346"/>
        <end position="492"/>
    </location>
</feature>
<reference evidence="3 4" key="1">
    <citation type="journal article" date="2013" name="Curr. Biol.">
        <title>The Genome of the Foraminiferan Reticulomyxa filosa.</title>
        <authorList>
            <person name="Glockner G."/>
            <person name="Hulsmann N."/>
            <person name="Schleicher M."/>
            <person name="Noegel A.A."/>
            <person name="Eichinger L."/>
            <person name="Gallinger C."/>
            <person name="Pawlowski J."/>
            <person name="Sierra R."/>
            <person name="Euteneuer U."/>
            <person name="Pillet L."/>
            <person name="Moustafa A."/>
            <person name="Platzer M."/>
            <person name="Groth M."/>
            <person name="Szafranski K."/>
            <person name="Schliwa M."/>
        </authorList>
    </citation>
    <scope>NUCLEOTIDE SEQUENCE [LARGE SCALE GENOMIC DNA]</scope>
</reference>
<dbReference type="Pfam" id="PF18332">
    <property type="entry name" value="XRN1_D1"/>
    <property type="match status" value="1"/>
</dbReference>
<dbReference type="InterPro" id="IPR047007">
    <property type="entry name" value="XRN1_D1_sf"/>
</dbReference>
<proteinExistence type="predicted"/>
<protein>
    <recommendedName>
        <fullName evidence="5">Xrn1 helical domain-containing protein</fullName>
    </recommendedName>
</protein>
<evidence type="ECO:0000259" key="2">
    <source>
        <dbReference type="Pfam" id="PF18332"/>
    </source>
</evidence>
<comment type="caution">
    <text evidence="3">The sequence shown here is derived from an EMBL/GenBank/DDBJ whole genome shotgun (WGS) entry which is preliminary data.</text>
</comment>
<organism evidence="3 4">
    <name type="scientific">Reticulomyxa filosa</name>
    <dbReference type="NCBI Taxonomy" id="46433"/>
    <lineage>
        <taxon>Eukaryota</taxon>
        <taxon>Sar</taxon>
        <taxon>Rhizaria</taxon>
        <taxon>Retaria</taxon>
        <taxon>Foraminifera</taxon>
        <taxon>Monothalamids</taxon>
        <taxon>Reticulomyxidae</taxon>
        <taxon>Reticulomyxa</taxon>
    </lineage>
</organism>
<evidence type="ECO:0008006" key="5">
    <source>
        <dbReference type="Google" id="ProtNLM"/>
    </source>
</evidence>
<dbReference type="GO" id="GO:0003723">
    <property type="term" value="F:RNA binding"/>
    <property type="evidence" value="ECO:0007669"/>
    <property type="project" value="TreeGrafter"/>
</dbReference>
<dbReference type="PANTHER" id="PTHR12341:SF7">
    <property type="entry name" value="5'-3' EXORIBONUCLEASE 1"/>
    <property type="match status" value="1"/>
</dbReference>
<dbReference type="Gene3D" id="2.170.260.40">
    <property type="match status" value="1"/>
</dbReference>
<dbReference type="GO" id="GO:0005634">
    <property type="term" value="C:nucleus"/>
    <property type="evidence" value="ECO:0007669"/>
    <property type="project" value="TreeGrafter"/>
</dbReference>
<dbReference type="InterPro" id="IPR041412">
    <property type="entry name" value="Xrn1_helical"/>
</dbReference>
<evidence type="ECO:0000313" key="4">
    <source>
        <dbReference type="Proteomes" id="UP000023152"/>
    </source>
</evidence>
<dbReference type="EMBL" id="ASPP01025629">
    <property type="protein sequence ID" value="ETO07874.1"/>
    <property type="molecule type" value="Genomic_DNA"/>
</dbReference>
<dbReference type="OrthoDB" id="1744387at2759"/>
<dbReference type="InterPro" id="IPR040992">
    <property type="entry name" value="XRN1_D1"/>
</dbReference>
<dbReference type="GO" id="GO:0004534">
    <property type="term" value="F:5'-3' RNA exonuclease activity"/>
    <property type="evidence" value="ECO:0007669"/>
    <property type="project" value="TreeGrafter"/>
</dbReference>
<gene>
    <name evidence="3" type="ORF">RFI_29517</name>
</gene>
<dbReference type="GO" id="GO:0000956">
    <property type="term" value="P:nuclear-transcribed mRNA catabolic process"/>
    <property type="evidence" value="ECO:0007669"/>
    <property type="project" value="TreeGrafter"/>
</dbReference>
<feature type="domain" description="Xrn1 helical" evidence="1">
    <location>
        <begin position="105"/>
        <end position="279"/>
    </location>
</feature>
<dbReference type="PANTHER" id="PTHR12341">
    <property type="entry name" value="5'-&gt;3' EXORIBONUCLEASE"/>
    <property type="match status" value="1"/>
</dbReference>
<dbReference type="Pfam" id="PF17846">
    <property type="entry name" value="XRN_M"/>
    <property type="match status" value="1"/>
</dbReference>